<dbReference type="RefSeq" id="WP_136123664.1">
    <property type="nucleotide sequence ID" value="NZ_QXNI01000040.1"/>
</dbReference>
<evidence type="ECO:0000313" key="2">
    <source>
        <dbReference type="Proteomes" id="UP000306758"/>
    </source>
</evidence>
<dbReference type="AlphaFoldDB" id="A0A4S2PXR0"/>
<protein>
    <submittedName>
        <fullName evidence="1">DUF2158 domain-containing protein</fullName>
    </submittedName>
</protein>
<organism evidence="1 2">
    <name type="scientific">Rodentibacter pneumotropicus</name>
    <dbReference type="NCBI Taxonomy" id="758"/>
    <lineage>
        <taxon>Bacteria</taxon>
        <taxon>Pseudomonadati</taxon>
        <taxon>Pseudomonadota</taxon>
        <taxon>Gammaproteobacteria</taxon>
        <taxon>Pasteurellales</taxon>
        <taxon>Pasteurellaceae</taxon>
        <taxon>Rodentibacter</taxon>
    </lineage>
</organism>
<comment type="caution">
    <text evidence="1">The sequence shown here is derived from an EMBL/GenBank/DDBJ whole genome shotgun (WGS) entry which is preliminary data.</text>
</comment>
<name>A0A4S2PXR0_9PAST</name>
<accession>A0A4S2PXR0</accession>
<proteinExistence type="predicted"/>
<evidence type="ECO:0000313" key="1">
    <source>
        <dbReference type="EMBL" id="THA08719.1"/>
    </source>
</evidence>
<dbReference type="InterPro" id="IPR019226">
    <property type="entry name" value="DUF2158"/>
</dbReference>
<dbReference type="Proteomes" id="UP000306758">
    <property type="component" value="Unassembled WGS sequence"/>
</dbReference>
<reference evidence="1 2" key="1">
    <citation type="journal article" date="2019" name="Vet. Microbiol.">
        <title>Development of multi locus sequence typing (MLST) of Rodentibacter pneumotropicus.</title>
        <authorList>
            <person name="Adhikary S."/>
            <person name="Bisgaard M."/>
            <person name="Boot R."/>
            <person name="Benga L."/>
            <person name="Nicklas W."/>
            <person name="Christensen H."/>
        </authorList>
    </citation>
    <scope>NUCLEOTIDE SEQUENCE [LARGE SCALE GENOMIC DNA]</scope>
    <source>
        <strain evidence="1 2">Ac84</strain>
    </source>
</reference>
<sequence>MEEIKVGTIVQLKSGSPLMTVVLVRDNEQVVCKWFEQNKSNEETFPKAALDIYHENSGSFVTDY</sequence>
<gene>
    <name evidence="1" type="ORF">D3M78_07225</name>
</gene>
<dbReference type="Pfam" id="PF09926">
    <property type="entry name" value="DUF2158"/>
    <property type="match status" value="1"/>
</dbReference>
<dbReference type="EMBL" id="QXNI01000040">
    <property type="protein sequence ID" value="THA08719.1"/>
    <property type="molecule type" value="Genomic_DNA"/>
</dbReference>